<feature type="compositionally biased region" description="Polar residues" evidence="1">
    <location>
        <begin position="1"/>
        <end position="21"/>
    </location>
</feature>
<dbReference type="PANTHER" id="PTHR23028">
    <property type="entry name" value="ACETYLTRANSFERASE"/>
    <property type="match status" value="1"/>
</dbReference>
<dbReference type="AlphaFoldDB" id="A0A8J2YNN9"/>
<keyword evidence="2" id="KW-0472">Membrane</keyword>
<keyword evidence="5" id="KW-1185">Reference proteome</keyword>
<sequence length="405" mass="44631">MQPQNMPDAAQNQSRSQNQPQVKPADGKLDVVNGLRGAAIVAVVWQHLFGLYFKAGSVIALPAAVTDRLYFLAYGWTGVLLFFVLSGFVLYLPFARGRATMRSAADARAFYRRRAARLLPLYYIVALLCLVLNQVPPVHDLRLPLELISIAGALFTFAPHGFEPHLNPPLWSLGVEIWFSILFPAMIIAFRRWGAVRTILSATVLSLVSRALGIALSPAHPIQPLTMGLTANLEIFAVGMALAEAYVAGIRVRWPRLVTLGGALILALGMTAAHWLERWIEIFFPDLMAIGFAAVLAGLLSLERGWLRAAFANRPIQVLGMMCFSLYVWHEPLLRNLFQAEAAPLDDLARTLPIFLFLLLAVGALSYRFIEFGRSRDWRALFLLAPAAAPVTVQAAPRPRDADVG</sequence>
<evidence type="ECO:0000256" key="2">
    <source>
        <dbReference type="SAM" id="Phobius"/>
    </source>
</evidence>
<reference evidence="4" key="2">
    <citation type="submission" date="2020-09" db="EMBL/GenBank/DDBJ databases">
        <authorList>
            <person name="Sun Q."/>
            <person name="Zhou Y."/>
        </authorList>
    </citation>
    <scope>NUCLEOTIDE SEQUENCE</scope>
    <source>
        <strain evidence="4">CGMCC 1.15725</strain>
    </source>
</reference>
<keyword evidence="2" id="KW-0812">Transmembrane</keyword>
<dbReference type="RefSeq" id="WP_189041292.1">
    <property type="nucleotide sequence ID" value="NZ_BMJQ01000001.1"/>
</dbReference>
<dbReference type="Pfam" id="PF01757">
    <property type="entry name" value="Acyl_transf_3"/>
    <property type="match status" value="1"/>
</dbReference>
<feature type="transmembrane region" description="Helical" evidence="2">
    <location>
        <begin position="199"/>
        <end position="219"/>
    </location>
</feature>
<feature type="transmembrane region" description="Helical" evidence="2">
    <location>
        <begin position="115"/>
        <end position="135"/>
    </location>
</feature>
<dbReference type="Proteomes" id="UP000646365">
    <property type="component" value="Unassembled WGS sequence"/>
</dbReference>
<gene>
    <name evidence="4" type="ORF">GCM10011611_00880</name>
</gene>
<dbReference type="GO" id="GO:0016747">
    <property type="term" value="F:acyltransferase activity, transferring groups other than amino-acyl groups"/>
    <property type="evidence" value="ECO:0007669"/>
    <property type="project" value="InterPro"/>
</dbReference>
<reference evidence="4" key="1">
    <citation type="journal article" date="2014" name="Int. J. Syst. Evol. Microbiol.">
        <title>Complete genome sequence of Corynebacterium casei LMG S-19264T (=DSM 44701T), isolated from a smear-ripened cheese.</title>
        <authorList>
            <consortium name="US DOE Joint Genome Institute (JGI-PGF)"/>
            <person name="Walter F."/>
            <person name="Albersmeier A."/>
            <person name="Kalinowski J."/>
            <person name="Ruckert C."/>
        </authorList>
    </citation>
    <scope>NUCLEOTIDE SEQUENCE</scope>
    <source>
        <strain evidence="4">CGMCC 1.15725</strain>
    </source>
</reference>
<dbReference type="GO" id="GO:0016020">
    <property type="term" value="C:membrane"/>
    <property type="evidence" value="ECO:0007669"/>
    <property type="project" value="TreeGrafter"/>
</dbReference>
<dbReference type="EMBL" id="BMJQ01000001">
    <property type="protein sequence ID" value="GGE99170.1"/>
    <property type="molecule type" value="Genomic_DNA"/>
</dbReference>
<evidence type="ECO:0000313" key="5">
    <source>
        <dbReference type="Proteomes" id="UP000646365"/>
    </source>
</evidence>
<feature type="transmembrane region" description="Helical" evidence="2">
    <location>
        <begin position="38"/>
        <end position="65"/>
    </location>
</feature>
<feature type="transmembrane region" description="Helical" evidence="2">
    <location>
        <begin position="282"/>
        <end position="302"/>
    </location>
</feature>
<evidence type="ECO:0000313" key="4">
    <source>
        <dbReference type="EMBL" id="GGE99170.1"/>
    </source>
</evidence>
<dbReference type="InterPro" id="IPR050879">
    <property type="entry name" value="Acyltransferase_3"/>
</dbReference>
<evidence type="ECO:0000259" key="3">
    <source>
        <dbReference type="Pfam" id="PF01757"/>
    </source>
</evidence>
<feature type="transmembrane region" description="Helical" evidence="2">
    <location>
        <begin position="71"/>
        <end position="94"/>
    </location>
</feature>
<dbReference type="InterPro" id="IPR002656">
    <property type="entry name" value="Acyl_transf_3_dom"/>
</dbReference>
<accession>A0A8J2YNN9</accession>
<keyword evidence="2" id="KW-1133">Transmembrane helix</keyword>
<feature type="transmembrane region" description="Helical" evidence="2">
    <location>
        <begin position="314"/>
        <end position="330"/>
    </location>
</feature>
<name>A0A8J2YNN9_9PROT</name>
<organism evidence="4 5">
    <name type="scientific">Aliidongia dinghuensis</name>
    <dbReference type="NCBI Taxonomy" id="1867774"/>
    <lineage>
        <taxon>Bacteria</taxon>
        <taxon>Pseudomonadati</taxon>
        <taxon>Pseudomonadota</taxon>
        <taxon>Alphaproteobacteria</taxon>
        <taxon>Rhodospirillales</taxon>
        <taxon>Dongiaceae</taxon>
        <taxon>Aliidongia</taxon>
    </lineage>
</organism>
<feature type="transmembrane region" description="Helical" evidence="2">
    <location>
        <begin position="350"/>
        <end position="370"/>
    </location>
</feature>
<feature type="region of interest" description="Disordered" evidence="1">
    <location>
        <begin position="1"/>
        <end position="24"/>
    </location>
</feature>
<dbReference type="GO" id="GO:0000271">
    <property type="term" value="P:polysaccharide biosynthetic process"/>
    <property type="evidence" value="ECO:0007669"/>
    <property type="project" value="TreeGrafter"/>
</dbReference>
<feature type="transmembrane region" description="Helical" evidence="2">
    <location>
        <begin position="231"/>
        <end position="250"/>
    </location>
</feature>
<feature type="domain" description="Acyltransferase 3" evidence="3">
    <location>
        <begin position="32"/>
        <end position="364"/>
    </location>
</feature>
<proteinExistence type="predicted"/>
<protein>
    <recommendedName>
        <fullName evidence="3">Acyltransferase 3 domain-containing protein</fullName>
    </recommendedName>
</protein>
<feature type="transmembrane region" description="Helical" evidence="2">
    <location>
        <begin position="257"/>
        <end position="276"/>
    </location>
</feature>
<feature type="transmembrane region" description="Helical" evidence="2">
    <location>
        <begin position="170"/>
        <end position="190"/>
    </location>
</feature>
<evidence type="ECO:0000256" key="1">
    <source>
        <dbReference type="SAM" id="MobiDB-lite"/>
    </source>
</evidence>
<dbReference type="PANTHER" id="PTHR23028:SF53">
    <property type="entry name" value="ACYL_TRANSF_3 DOMAIN-CONTAINING PROTEIN"/>
    <property type="match status" value="1"/>
</dbReference>
<comment type="caution">
    <text evidence="4">The sequence shown here is derived from an EMBL/GenBank/DDBJ whole genome shotgun (WGS) entry which is preliminary data.</text>
</comment>